<protein>
    <submittedName>
        <fullName evidence="7">Cytochrome c</fullName>
    </submittedName>
</protein>
<name>A0A4D8Q5F5_AZOBR</name>
<dbReference type="AlphaFoldDB" id="A0A4D8Q5F5"/>
<sequence>MAERFTKSAARNIFYGGSLFFFVTFVALTIHSHYYIRTTSTDEATLSESVARGKHVWERNACINCHSLLGEGAYFAPELGNVWVRYGGREDAEGARTALIAWMQSQPSGVEGRRQMPQFNLTDAELNDLVDFLEWTSRIDTQGWPPNQAG</sequence>
<gene>
    <name evidence="7" type="ORF">D3867_28450</name>
</gene>
<keyword evidence="2 4" id="KW-0479">Metal-binding</keyword>
<evidence type="ECO:0000256" key="3">
    <source>
        <dbReference type="ARBA" id="ARBA00023004"/>
    </source>
</evidence>
<dbReference type="GO" id="GO:0009055">
    <property type="term" value="F:electron transfer activity"/>
    <property type="evidence" value="ECO:0007669"/>
    <property type="project" value="InterPro"/>
</dbReference>
<evidence type="ECO:0000256" key="5">
    <source>
        <dbReference type="SAM" id="Phobius"/>
    </source>
</evidence>
<dbReference type="SUPFAM" id="SSF46626">
    <property type="entry name" value="Cytochrome c"/>
    <property type="match status" value="1"/>
</dbReference>
<keyword evidence="5" id="KW-0812">Transmembrane</keyword>
<dbReference type="Gene3D" id="1.10.760.10">
    <property type="entry name" value="Cytochrome c-like domain"/>
    <property type="match status" value="1"/>
</dbReference>
<evidence type="ECO:0000256" key="2">
    <source>
        <dbReference type="ARBA" id="ARBA00022723"/>
    </source>
</evidence>
<dbReference type="Pfam" id="PF00034">
    <property type="entry name" value="Cytochrom_C"/>
    <property type="match status" value="1"/>
</dbReference>
<evidence type="ECO:0000259" key="6">
    <source>
        <dbReference type="PROSITE" id="PS51007"/>
    </source>
</evidence>
<keyword evidence="3 4" id="KW-0408">Iron</keyword>
<dbReference type="InterPro" id="IPR009056">
    <property type="entry name" value="Cyt_c-like_dom"/>
</dbReference>
<dbReference type="GO" id="GO:0046872">
    <property type="term" value="F:metal ion binding"/>
    <property type="evidence" value="ECO:0007669"/>
    <property type="project" value="UniProtKB-KW"/>
</dbReference>
<keyword evidence="5" id="KW-0472">Membrane</keyword>
<keyword evidence="5" id="KW-1133">Transmembrane helix</keyword>
<accession>A0A4D8Q5F5</accession>
<dbReference type="EMBL" id="CP032332">
    <property type="protein sequence ID" value="QCO05817.1"/>
    <property type="molecule type" value="Genomic_DNA"/>
</dbReference>
<proteinExistence type="predicted"/>
<organism evidence="7 8">
    <name type="scientific">Azospirillum brasilense</name>
    <dbReference type="NCBI Taxonomy" id="192"/>
    <lineage>
        <taxon>Bacteria</taxon>
        <taxon>Pseudomonadati</taxon>
        <taxon>Pseudomonadota</taxon>
        <taxon>Alphaproteobacteria</taxon>
        <taxon>Rhodospirillales</taxon>
        <taxon>Azospirillaceae</taxon>
        <taxon>Azospirillum</taxon>
    </lineage>
</organism>
<dbReference type="GO" id="GO:0020037">
    <property type="term" value="F:heme binding"/>
    <property type="evidence" value="ECO:0007669"/>
    <property type="project" value="InterPro"/>
</dbReference>
<evidence type="ECO:0000256" key="1">
    <source>
        <dbReference type="ARBA" id="ARBA00022617"/>
    </source>
</evidence>
<evidence type="ECO:0000256" key="4">
    <source>
        <dbReference type="PROSITE-ProRule" id="PRU00433"/>
    </source>
</evidence>
<feature type="transmembrane region" description="Helical" evidence="5">
    <location>
        <begin position="12"/>
        <end position="36"/>
    </location>
</feature>
<dbReference type="PROSITE" id="PS51007">
    <property type="entry name" value="CYTC"/>
    <property type="match status" value="1"/>
</dbReference>
<evidence type="ECO:0000313" key="7">
    <source>
        <dbReference type="EMBL" id="QCO05817.1"/>
    </source>
</evidence>
<evidence type="ECO:0000313" key="8">
    <source>
        <dbReference type="Proteomes" id="UP000298596"/>
    </source>
</evidence>
<dbReference type="Proteomes" id="UP000298596">
    <property type="component" value="Plasmid p2"/>
</dbReference>
<keyword evidence="1 4" id="KW-0349">Heme</keyword>
<dbReference type="InterPro" id="IPR036909">
    <property type="entry name" value="Cyt_c-like_dom_sf"/>
</dbReference>
<reference evidence="7 8" key="1">
    <citation type="submission" date="2018-09" db="EMBL/GenBank/DDBJ databases">
        <title>Whole genome based analysis of evolution and adaptive divergence in Indian and Brazilian strains of Azospirillum brasilense.</title>
        <authorList>
            <person name="Singh C."/>
            <person name="Tripathi A.K."/>
        </authorList>
    </citation>
    <scope>NUCLEOTIDE SEQUENCE [LARGE SCALE GENOMIC DNA]</scope>
    <source>
        <strain evidence="7 8">MTCC4036</strain>
        <plasmid evidence="7 8">p2</plasmid>
    </source>
</reference>
<keyword evidence="7" id="KW-0614">Plasmid</keyword>
<feature type="domain" description="Cytochrome c" evidence="6">
    <location>
        <begin position="48"/>
        <end position="137"/>
    </location>
</feature>
<geneLocation type="plasmid" evidence="7">
    <name>p2</name>
</geneLocation>